<gene>
    <name evidence="7" type="ORF">ACFQ5P_17705</name>
</gene>
<protein>
    <submittedName>
        <fullName evidence="7">IucA/IucC family protein</fullName>
    </submittedName>
</protein>
<dbReference type="Pfam" id="PF13193">
    <property type="entry name" value="AMP-binding_C"/>
    <property type="match status" value="1"/>
</dbReference>
<dbReference type="Pfam" id="PF06276">
    <property type="entry name" value="FhuF"/>
    <property type="match status" value="1"/>
</dbReference>
<proteinExistence type="inferred from homology"/>
<dbReference type="PROSITE" id="PS00455">
    <property type="entry name" value="AMP_BINDING"/>
    <property type="match status" value="1"/>
</dbReference>
<name>A0ABW4E1W9_9RHOB</name>
<dbReference type="InterPro" id="IPR000873">
    <property type="entry name" value="AMP-dep_synth/lig_dom"/>
</dbReference>
<accession>A0ABW4E1W9</accession>
<comment type="caution">
    <text evidence="7">The sequence shown here is derived from an EMBL/GenBank/DDBJ whole genome shotgun (WGS) entry which is preliminary data.</text>
</comment>
<feature type="domain" description="Aerobactin siderophore biosynthesis IucA/IucC-like C-terminal" evidence="5">
    <location>
        <begin position="335"/>
        <end position="466"/>
    </location>
</feature>
<evidence type="ECO:0000256" key="1">
    <source>
        <dbReference type="ARBA" id="ARBA00007832"/>
    </source>
</evidence>
<dbReference type="InterPro" id="IPR022770">
    <property type="entry name" value="IucA/IucC-like_C"/>
</dbReference>
<organism evidence="7 8">
    <name type="scientific">Paracoccus nototheniae</name>
    <dbReference type="NCBI Taxonomy" id="2489002"/>
    <lineage>
        <taxon>Bacteria</taxon>
        <taxon>Pseudomonadati</taxon>
        <taxon>Pseudomonadota</taxon>
        <taxon>Alphaproteobacteria</taxon>
        <taxon>Rhodobacterales</taxon>
        <taxon>Paracoccaceae</taxon>
        <taxon>Paracoccus</taxon>
    </lineage>
</organism>
<dbReference type="Gene3D" id="3.30.300.30">
    <property type="match status" value="1"/>
</dbReference>
<dbReference type="Proteomes" id="UP001597302">
    <property type="component" value="Unassembled WGS sequence"/>
</dbReference>
<evidence type="ECO:0000259" key="4">
    <source>
        <dbReference type="Pfam" id="PF04183"/>
    </source>
</evidence>
<dbReference type="InterPro" id="IPR037455">
    <property type="entry name" value="LucA/IucC-like"/>
</dbReference>
<dbReference type="Gene3D" id="1.10.510.40">
    <property type="match status" value="1"/>
</dbReference>
<comment type="similarity">
    <text evidence="1">Belongs to the IucA/IucC family.</text>
</comment>
<evidence type="ECO:0000313" key="7">
    <source>
        <dbReference type="EMBL" id="MFD1483136.1"/>
    </source>
</evidence>
<feature type="region of interest" description="Disordered" evidence="2">
    <location>
        <begin position="911"/>
        <end position="935"/>
    </location>
</feature>
<dbReference type="PANTHER" id="PTHR34384:SF5">
    <property type="entry name" value="L-2,3-DIAMINOPROPANOATE--CITRATE LIGASE"/>
    <property type="match status" value="1"/>
</dbReference>
<evidence type="ECO:0000256" key="2">
    <source>
        <dbReference type="SAM" id="MobiDB-lite"/>
    </source>
</evidence>
<dbReference type="InterPro" id="IPR025110">
    <property type="entry name" value="AMP-bd_C"/>
</dbReference>
<dbReference type="InterPro" id="IPR020845">
    <property type="entry name" value="AMP-binding_CS"/>
</dbReference>
<evidence type="ECO:0000259" key="3">
    <source>
        <dbReference type="Pfam" id="PF00501"/>
    </source>
</evidence>
<feature type="domain" description="Aerobactin siderophore biosynthesis IucA/IucC N-terminal" evidence="4">
    <location>
        <begin position="111"/>
        <end position="312"/>
    </location>
</feature>
<evidence type="ECO:0000259" key="6">
    <source>
        <dbReference type="Pfam" id="PF13193"/>
    </source>
</evidence>
<dbReference type="InterPro" id="IPR045851">
    <property type="entry name" value="AMP-bd_C_sf"/>
</dbReference>
<feature type="compositionally biased region" description="Low complexity" evidence="2">
    <location>
        <begin position="911"/>
        <end position="922"/>
    </location>
</feature>
<feature type="domain" description="AMP-binding enzyme C-terminal" evidence="6">
    <location>
        <begin position="830"/>
        <end position="901"/>
    </location>
</feature>
<dbReference type="Pfam" id="PF04183">
    <property type="entry name" value="IucA_IucC"/>
    <property type="match status" value="1"/>
</dbReference>
<feature type="domain" description="AMP-dependent synthetase/ligase" evidence="3">
    <location>
        <begin position="604"/>
        <end position="776"/>
    </location>
</feature>
<dbReference type="SUPFAM" id="SSF56801">
    <property type="entry name" value="Acetyl-CoA synthetase-like"/>
    <property type="match status" value="1"/>
</dbReference>
<dbReference type="Pfam" id="PF00501">
    <property type="entry name" value="AMP-binding"/>
    <property type="match status" value="1"/>
</dbReference>
<dbReference type="InterPro" id="IPR007310">
    <property type="entry name" value="Aerobactin_biosyn_IucA/IucC_N"/>
</dbReference>
<keyword evidence="8" id="KW-1185">Reference proteome</keyword>
<evidence type="ECO:0000313" key="8">
    <source>
        <dbReference type="Proteomes" id="UP001597302"/>
    </source>
</evidence>
<dbReference type="Gene3D" id="6.10.250.3370">
    <property type="match status" value="1"/>
</dbReference>
<evidence type="ECO:0000259" key="5">
    <source>
        <dbReference type="Pfam" id="PF06276"/>
    </source>
</evidence>
<sequence length="935" mass="98238">MSPESRPETRALRQTIEALAFEGILHPVRGGWIIGGLAIRAPHRLQASGRVRLLGNPCDDQGRPVTIGALGRGLAAAGHDPQTLLRAMRRSARFLRAAGPVAANRLRLTDLALEAALIEGHPYHPGFKARTGFSDADNAAFGSEGAATIRPLWLHVDPALVTRTGSDPAAGWAPPGAIPVHPWQWRQMQADPTVRALLAEGRLAPLTNEGPAMQATASLRTLAARDGGDHLKLSLGVGVTSSRRDLVPWSVAVAPAISDWLGRVVASDPALAGLAILPEHGAVIVARGALGGRLAAIRRNPPPVGAVPLSALGLREPDGRPLIADWLARHGTRAWVGQLLAVLRPVWHLMTHHAIALEAHGQNLLITHDDGWPTGLVARDFSESLEYVPRLLARPDLAPDLGAIEPDIDQAPPGTYHRMAGSADLRDLVMDCLITHVLSDLADLLHDTGLMPEPAFWQLARAALPTIAPHPTDAPLFPAESLAARLLGHDATHLVPNPLKGPAMSAIFRLNDVTVDPFAPEVPDLMAGRDPDRTRIALHLPDSAACLSQILRLRAAGASCHPIHPEVPAQQARDLARRAGCNLMLTKGGLQDLGQDAPHAPGGVLIQTSSGTTGAPKIIARSWAAIQTEIDAYLRAFPQAAGMTPVIAAPVTHSYGLIAGVLVAQARGHVPVVLDGANPRAILRRLAQIPDPLIYAAPPLLHVLARLAGPRKGGMGGLHAAMSSGTVLPQPWFDAIRAAAGHLFQQYGCSEVGCLSIAPDPRTPEDMGAPLPHIRLTAGTDTPDAIVVHGAGAPVQTGDLGVIDARGHLIFAGRGAEVIDVAGLNVYPAQIEAVALSLPGIADAVAFAIPDPVAHQRPALAYAGDVSEADLDAHLTARLSARQRPARLIRLPSLPRGANGKIARRDLATTLLPPATLSETSPAASPLPDQKEAAR</sequence>
<dbReference type="Gene3D" id="3.40.50.12780">
    <property type="entry name" value="N-terminal domain of ligase-like"/>
    <property type="match status" value="1"/>
</dbReference>
<dbReference type="PANTHER" id="PTHR34384">
    <property type="entry name" value="L-2,3-DIAMINOPROPANOATE--CITRATE LIGASE"/>
    <property type="match status" value="1"/>
</dbReference>
<dbReference type="RefSeq" id="WP_131575402.1">
    <property type="nucleotide sequence ID" value="NZ_JBHTOQ010000038.1"/>
</dbReference>
<reference evidence="8" key="1">
    <citation type="journal article" date="2019" name="Int. J. Syst. Evol. Microbiol.">
        <title>The Global Catalogue of Microorganisms (GCM) 10K type strain sequencing project: providing services to taxonomists for standard genome sequencing and annotation.</title>
        <authorList>
            <consortium name="The Broad Institute Genomics Platform"/>
            <consortium name="The Broad Institute Genome Sequencing Center for Infectious Disease"/>
            <person name="Wu L."/>
            <person name="Ma J."/>
        </authorList>
    </citation>
    <scope>NUCLEOTIDE SEQUENCE [LARGE SCALE GENOMIC DNA]</scope>
    <source>
        <strain evidence="8">CCM 8875</strain>
    </source>
</reference>
<dbReference type="EMBL" id="JBHTOQ010000038">
    <property type="protein sequence ID" value="MFD1483136.1"/>
    <property type="molecule type" value="Genomic_DNA"/>
</dbReference>
<dbReference type="InterPro" id="IPR042099">
    <property type="entry name" value="ANL_N_sf"/>
</dbReference>